<dbReference type="STRING" id="2594813.A0A395MAA3"/>
<dbReference type="AlphaFoldDB" id="A0A395MAA3"/>
<organism evidence="1 2">
    <name type="scientific">Fusarium flagelliforme</name>
    <dbReference type="NCBI Taxonomy" id="2675880"/>
    <lineage>
        <taxon>Eukaryota</taxon>
        <taxon>Fungi</taxon>
        <taxon>Dikarya</taxon>
        <taxon>Ascomycota</taxon>
        <taxon>Pezizomycotina</taxon>
        <taxon>Sordariomycetes</taxon>
        <taxon>Hypocreomycetidae</taxon>
        <taxon>Hypocreales</taxon>
        <taxon>Nectriaceae</taxon>
        <taxon>Fusarium</taxon>
        <taxon>Fusarium incarnatum-equiseti species complex</taxon>
    </lineage>
</organism>
<comment type="caution">
    <text evidence="1">The sequence shown here is derived from an EMBL/GenBank/DDBJ whole genome shotgun (WGS) entry which is preliminary data.</text>
</comment>
<reference evidence="1 2" key="1">
    <citation type="journal article" date="2018" name="PLoS Pathog.">
        <title>Evolution of structural diversity of trichothecenes, a family of toxins produced by plant pathogenic and entomopathogenic fungi.</title>
        <authorList>
            <person name="Proctor R.H."/>
            <person name="McCormick S.P."/>
            <person name="Kim H.S."/>
            <person name="Cardoza R.E."/>
            <person name="Stanley A.M."/>
            <person name="Lindo L."/>
            <person name="Kelly A."/>
            <person name="Brown D.W."/>
            <person name="Lee T."/>
            <person name="Vaughan M.M."/>
            <person name="Alexander N.J."/>
            <person name="Busman M."/>
            <person name="Gutierrez S."/>
        </authorList>
    </citation>
    <scope>NUCLEOTIDE SEQUENCE [LARGE SCALE GENOMIC DNA]</scope>
    <source>
        <strain evidence="1 2">NRRL 13405</strain>
    </source>
</reference>
<protein>
    <submittedName>
        <fullName evidence="1">Infection structure specific protein</fullName>
    </submittedName>
</protein>
<sequence length="212" mass="22218">MQIKYLPVIAAAAATGVSAGDVQHVDVVHIFETLHVAEYVPNFSLNKRNMNALFARASDRGCESSATSILRDIPTLGSGLHSWAVSATHADQCTLTAPTSVSSALMGYWTSVANWQEEKGADFTEFVKNCVSQDELDKIIEQVGPKCSNAGTVIFTAASTTQTVDIQTVVPGYTPMAIPTKVVNDASAPRGVSVFATAAAAAACVAGFMFAA</sequence>
<accession>A0A395MAA3</accession>
<dbReference type="EMBL" id="PXXK01000398">
    <property type="protein sequence ID" value="RFN44756.1"/>
    <property type="molecule type" value="Genomic_DNA"/>
</dbReference>
<gene>
    <name evidence="1" type="ORF">FIE12Z_11022</name>
</gene>
<evidence type="ECO:0000313" key="1">
    <source>
        <dbReference type="EMBL" id="RFN44756.1"/>
    </source>
</evidence>
<keyword evidence="2" id="KW-1185">Reference proteome</keyword>
<dbReference type="Proteomes" id="UP000265631">
    <property type="component" value="Unassembled WGS sequence"/>
</dbReference>
<evidence type="ECO:0000313" key="2">
    <source>
        <dbReference type="Proteomes" id="UP000265631"/>
    </source>
</evidence>
<proteinExistence type="predicted"/>
<name>A0A395MAA3_9HYPO</name>